<reference evidence="2" key="1">
    <citation type="journal article" date="2019" name="Plant Biotechnol. J.">
        <title>Genome sequencing of the Australian wild diploid species Gossypium australe highlights disease resistance and delayed gland morphogenesis.</title>
        <authorList>
            <person name="Cai Y."/>
            <person name="Cai X."/>
            <person name="Wang Q."/>
            <person name="Wang P."/>
            <person name="Zhang Y."/>
            <person name="Cai C."/>
            <person name="Xu Y."/>
            <person name="Wang K."/>
            <person name="Zhou Z."/>
            <person name="Wang C."/>
            <person name="Geng S."/>
            <person name="Li B."/>
            <person name="Dong Q."/>
            <person name="Hou Y."/>
            <person name="Wang H."/>
            <person name="Ai P."/>
            <person name="Liu Z."/>
            <person name="Yi F."/>
            <person name="Sun M."/>
            <person name="An G."/>
            <person name="Cheng J."/>
            <person name="Zhang Y."/>
            <person name="Shi Q."/>
            <person name="Xie Y."/>
            <person name="Shi X."/>
            <person name="Chang Y."/>
            <person name="Huang F."/>
            <person name="Chen Y."/>
            <person name="Hong S."/>
            <person name="Mi L."/>
            <person name="Sun Q."/>
            <person name="Zhang L."/>
            <person name="Zhou B."/>
            <person name="Peng R."/>
            <person name="Zhang X."/>
            <person name="Liu F."/>
        </authorList>
    </citation>
    <scope>NUCLEOTIDE SEQUENCE [LARGE SCALE GENOMIC DNA]</scope>
    <source>
        <strain evidence="2">cv. PA1801</strain>
    </source>
</reference>
<comment type="caution">
    <text evidence="1">The sequence shown here is derived from an EMBL/GenBank/DDBJ whole genome shotgun (WGS) entry which is preliminary data.</text>
</comment>
<name>A0A5B6WRH1_9ROSI</name>
<organism evidence="1 2">
    <name type="scientific">Gossypium australe</name>
    <dbReference type="NCBI Taxonomy" id="47621"/>
    <lineage>
        <taxon>Eukaryota</taxon>
        <taxon>Viridiplantae</taxon>
        <taxon>Streptophyta</taxon>
        <taxon>Embryophyta</taxon>
        <taxon>Tracheophyta</taxon>
        <taxon>Spermatophyta</taxon>
        <taxon>Magnoliopsida</taxon>
        <taxon>eudicotyledons</taxon>
        <taxon>Gunneridae</taxon>
        <taxon>Pentapetalae</taxon>
        <taxon>rosids</taxon>
        <taxon>malvids</taxon>
        <taxon>Malvales</taxon>
        <taxon>Malvaceae</taxon>
        <taxon>Malvoideae</taxon>
        <taxon>Gossypium</taxon>
    </lineage>
</organism>
<dbReference type="EMBL" id="SMMG02000002">
    <property type="protein sequence ID" value="KAA3483896.1"/>
    <property type="molecule type" value="Genomic_DNA"/>
</dbReference>
<keyword evidence="2" id="KW-1185">Reference proteome</keyword>
<proteinExistence type="predicted"/>
<sequence length="139" mass="16344">MSKAYDRVEWTFVQEVMRKMDFDPNWIDSIMKLVINSQARDIFHPTRGLRQGDPLNWHTEKGILKGLRRVEEVHKYRIYYSNCSGQQVNFDKSTTLFSSNTREEENGLVTRILGVQSSNDPERYLGLPNMVGRRKKEAF</sequence>
<keyword evidence="1" id="KW-0548">Nucleotidyltransferase</keyword>
<dbReference type="OrthoDB" id="416119at2759"/>
<evidence type="ECO:0000313" key="2">
    <source>
        <dbReference type="Proteomes" id="UP000325315"/>
    </source>
</evidence>
<evidence type="ECO:0000313" key="1">
    <source>
        <dbReference type="EMBL" id="KAA3483896.1"/>
    </source>
</evidence>
<keyword evidence="1" id="KW-0695">RNA-directed DNA polymerase</keyword>
<keyword evidence="1" id="KW-0808">Transferase</keyword>
<dbReference type="AlphaFoldDB" id="A0A5B6WRH1"/>
<accession>A0A5B6WRH1</accession>
<gene>
    <name evidence="1" type="ORF">EPI10_006026</name>
</gene>
<dbReference type="Proteomes" id="UP000325315">
    <property type="component" value="Unassembled WGS sequence"/>
</dbReference>
<dbReference type="PANTHER" id="PTHR33116">
    <property type="entry name" value="REVERSE TRANSCRIPTASE ZINC-BINDING DOMAIN-CONTAINING PROTEIN-RELATED-RELATED"/>
    <property type="match status" value="1"/>
</dbReference>
<protein>
    <submittedName>
        <fullName evidence="1">Reverse transcriptase</fullName>
    </submittedName>
</protein>
<dbReference type="PANTHER" id="PTHR33116:SF86">
    <property type="entry name" value="REVERSE TRANSCRIPTASE DOMAIN-CONTAINING PROTEIN"/>
    <property type="match status" value="1"/>
</dbReference>
<dbReference type="GO" id="GO:0003964">
    <property type="term" value="F:RNA-directed DNA polymerase activity"/>
    <property type="evidence" value="ECO:0007669"/>
    <property type="project" value="UniProtKB-KW"/>
</dbReference>